<dbReference type="Proteomes" id="UP000664534">
    <property type="component" value="Unassembled WGS sequence"/>
</dbReference>
<dbReference type="GO" id="GO:0006749">
    <property type="term" value="P:glutathione metabolic process"/>
    <property type="evidence" value="ECO:0007669"/>
    <property type="project" value="TreeGrafter"/>
</dbReference>
<dbReference type="FunFam" id="1.20.1050.10:FF:000051">
    <property type="entry name" value="Glutathione S-transferase"/>
    <property type="match status" value="1"/>
</dbReference>
<dbReference type="CDD" id="cd03192">
    <property type="entry name" value="GST_C_Sigma_like"/>
    <property type="match status" value="1"/>
</dbReference>
<organism evidence="3 4">
    <name type="scientific">Imshaugia aleurites</name>
    <dbReference type="NCBI Taxonomy" id="172621"/>
    <lineage>
        <taxon>Eukaryota</taxon>
        <taxon>Fungi</taxon>
        <taxon>Dikarya</taxon>
        <taxon>Ascomycota</taxon>
        <taxon>Pezizomycotina</taxon>
        <taxon>Lecanoromycetes</taxon>
        <taxon>OSLEUM clade</taxon>
        <taxon>Lecanoromycetidae</taxon>
        <taxon>Lecanorales</taxon>
        <taxon>Lecanorineae</taxon>
        <taxon>Parmeliaceae</taxon>
        <taxon>Imshaugia</taxon>
    </lineage>
</organism>
<evidence type="ECO:0008006" key="5">
    <source>
        <dbReference type="Google" id="ProtNLM"/>
    </source>
</evidence>
<dbReference type="Pfam" id="PF14497">
    <property type="entry name" value="GST_C_3"/>
    <property type="match status" value="1"/>
</dbReference>
<dbReference type="PANTHER" id="PTHR11571">
    <property type="entry name" value="GLUTATHIONE S-TRANSFERASE"/>
    <property type="match status" value="1"/>
</dbReference>
<name>A0A8H3FR13_9LECA</name>
<dbReference type="InterPro" id="IPR036249">
    <property type="entry name" value="Thioredoxin-like_sf"/>
</dbReference>
<evidence type="ECO:0000259" key="2">
    <source>
        <dbReference type="PROSITE" id="PS50405"/>
    </source>
</evidence>
<dbReference type="SUPFAM" id="SSF52833">
    <property type="entry name" value="Thioredoxin-like"/>
    <property type="match status" value="1"/>
</dbReference>
<dbReference type="AlphaFoldDB" id="A0A8H3FR13"/>
<feature type="domain" description="GST N-terminal" evidence="1">
    <location>
        <begin position="20"/>
        <end position="110"/>
    </location>
</feature>
<dbReference type="InterPro" id="IPR004046">
    <property type="entry name" value="GST_C"/>
</dbReference>
<evidence type="ECO:0000313" key="3">
    <source>
        <dbReference type="EMBL" id="CAF9930626.1"/>
    </source>
</evidence>
<dbReference type="EMBL" id="CAJPDT010000058">
    <property type="protein sequence ID" value="CAF9930626.1"/>
    <property type="molecule type" value="Genomic_DNA"/>
</dbReference>
<proteinExistence type="predicted"/>
<gene>
    <name evidence="3" type="ORF">IMSHALPRED_008236</name>
</gene>
<keyword evidence="4" id="KW-1185">Reference proteome</keyword>
<evidence type="ECO:0000313" key="4">
    <source>
        <dbReference type="Proteomes" id="UP000664534"/>
    </source>
</evidence>
<accession>A0A8H3FR13</accession>
<dbReference type="Gene3D" id="1.20.1050.10">
    <property type="match status" value="1"/>
</dbReference>
<protein>
    <recommendedName>
        <fullName evidence="5">Glutathione S-transferase</fullName>
    </recommendedName>
</protein>
<dbReference type="GO" id="GO:0004364">
    <property type="term" value="F:glutathione transferase activity"/>
    <property type="evidence" value="ECO:0007669"/>
    <property type="project" value="TreeGrafter"/>
</dbReference>
<evidence type="ECO:0000259" key="1">
    <source>
        <dbReference type="PROSITE" id="PS50404"/>
    </source>
</evidence>
<dbReference type="InterPro" id="IPR050213">
    <property type="entry name" value="GST_superfamily"/>
</dbReference>
<dbReference type="InterPro" id="IPR036282">
    <property type="entry name" value="Glutathione-S-Trfase_C_sf"/>
</dbReference>
<dbReference type="PANTHER" id="PTHR11571:SF263">
    <property type="entry name" value="GLUTATHIONE S-TRANSFERASE"/>
    <property type="match status" value="1"/>
</dbReference>
<comment type="caution">
    <text evidence="3">The sequence shown here is derived from an EMBL/GenBank/DDBJ whole genome shotgun (WGS) entry which is preliminary data.</text>
</comment>
<dbReference type="InterPro" id="IPR010987">
    <property type="entry name" value="Glutathione-S-Trfase_C-like"/>
</dbReference>
<dbReference type="PROSITE" id="PS50405">
    <property type="entry name" value="GST_CTER"/>
    <property type="match status" value="1"/>
</dbReference>
<dbReference type="OrthoDB" id="414243at2759"/>
<feature type="domain" description="GST C-terminal" evidence="2">
    <location>
        <begin position="114"/>
        <end position="265"/>
    </location>
</feature>
<dbReference type="SUPFAM" id="SSF47616">
    <property type="entry name" value="GST C-terminal domain-like"/>
    <property type="match status" value="1"/>
</dbReference>
<dbReference type="Gene3D" id="3.40.30.10">
    <property type="entry name" value="Glutaredoxin"/>
    <property type="match status" value="1"/>
</dbReference>
<reference evidence="3" key="1">
    <citation type="submission" date="2021-03" db="EMBL/GenBank/DDBJ databases">
        <authorList>
            <person name="Tagirdzhanova G."/>
        </authorList>
    </citation>
    <scope>NUCLEOTIDE SEQUENCE</scope>
</reference>
<sequence length="274" mass="30451">MTSSPASKRQRTSSTTFPPPYELLYWPTIPGRGEHIRLCFEATGTPYTDTCNDDQKTGLNALRTLISPTNKGSPTNPPPLAPPILRHGSLLLSQTPNILLYLGPKLGLAGADDDPNAIYHINQLALTALDGLSNEAHDTHHPIAIGAYYEEQKEEAKRKAADYISKRLPKFFGYFNRVLQGEASKGGEWLYGGQLTYADLVLWQCVDGVNFAFPRAVGRMRERGEFGEVFGLYERVRARENVAAYLESGRRLGYGMGIYRHYPELDAEEAEAEA</sequence>
<dbReference type="PROSITE" id="PS50404">
    <property type="entry name" value="GST_NTER"/>
    <property type="match status" value="1"/>
</dbReference>
<dbReference type="InterPro" id="IPR004045">
    <property type="entry name" value="Glutathione_S-Trfase_N"/>
</dbReference>